<keyword evidence="5" id="KW-0732">Signal</keyword>
<dbReference type="PANTHER" id="PTHR10494">
    <property type="entry name" value="BONE MORPHOGENETIC PROTEIN INHIBITOR, NOGGIN"/>
    <property type="match status" value="1"/>
</dbReference>
<keyword evidence="4" id="KW-0964">Secreted</keyword>
<dbReference type="Gene3D" id="2.10.90.10">
    <property type="entry name" value="Cystine-knot cytokines"/>
    <property type="match status" value="1"/>
</dbReference>
<evidence type="ECO:0000313" key="8">
    <source>
        <dbReference type="Proteomes" id="UP001558652"/>
    </source>
</evidence>
<organism evidence="7 8">
    <name type="scientific">Ranatra chinensis</name>
    <dbReference type="NCBI Taxonomy" id="642074"/>
    <lineage>
        <taxon>Eukaryota</taxon>
        <taxon>Metazoa</taxon>
        <taxon>Ecdysozoa</taxon>
        <taxon>Arthropoda</taxon>
        <taxon>Hexapoda</taxon>
        <taxon>Insecta</taxon>
        <taxon>Pterygota</taxon>
        <taxon>Neoptera</taxon>
        <taxon>Paraneoptera</taxon>
        <taxon>Hemiptera</taxon>
        <taxon>Heteroptera</taxon>
        <taxon>Panheteroptera</taxon>
        <taxon>Nepomorpha</taxon>
        <taxon>Nepidae</taxon>
        <taxon>Ranatrinae</taxon>
        <taxon>Ranatra</taxon>
    </lineage>
</organism>
<dbReference type="InterPro" id="IPR029034">
    <property type="entry name" value="Cystine-knot_cytokine"/>
</dbReference>
<reference evidence="7 8" key="1">
    <citation type="submission" date="2024-07" db="EMBL/GenBank/DDBJ databases">
        <title>Chromosome-level genome assembly of the water stick insect Ranatra chinensis (Heteroptera: Nepidae).</title>
        <authorList>
            <person name="Liu X."/>
        </authorList>
    </citation>
    <scope>NUCLEOTIDE SEQUENCE [LARGE SCALE GENOMIC DNA]</scope>
    <source>
        <strain evidence="7">Cailab_2021Rc</strain>
        <tissue evidence="7">Muscle</tissue>
    </source>
</reference>
<evidence type="ECO:0000256" key="6">
    <source>
        <dbReference type="SAM" id="MobiDB-lite"/>
    </source>
</evidence>
<gene>
    <name evidence="7" type="ORF">AAG570_013490</name>
</gene>
<dbReference type="PANTHER" id="PTHR10494:SF6">
    <property type="entry name" value="NOGGIN"/>
    <property type="match status" value="1"/>
</dbReference>
<comment type="subcellular location">
    <subcellularLocation>
        <location evidence="1">Secreted</location>
    </subcellularLocation>
</comment>
<dbReference type="GO" id="GO:0005576">
    <property type="term" value="C:extracellular region"/>
    <property type="evidence" value="ECO:0007669"/>
    <property type="project" value="UniProtKB-SubCell"/>
</dbReference>
<feature type="region of interest" description="Disordered" evidence="6">
    <location>
        <begin position="115"/>
        <end position="139"/>
    </location>
</feature>
<keyword evidence="8" id="KW-1185">Reference proteome</keyword>
<dbReference type="Pfam" id="PF05806">
    <property type="entry name" value="Noggin"/>
    <property type="match status" value="1"/>
</dbReference>
<sequence>MRTSRPAKPPPVPTQQNNSSRVAIQLLEAELASLPVGPEAAAILLERATCPLRFVWKDLGPDFWPRWLRTAYCPQPPPGTPSCSWPPGMACAPGPHRHLHVLRWHCRLRKNSKRKKNDNNVWGSAEKRRSMMGEDQEGGGGKYRCLWVKVPYPVAEDCICSCA</sequence>
<evidence type="ECO:0000256" key="5">
    <source>
        <dbReference type="ARBA" id="ARBA00022729"/>
    </source>
</evidence>
<evidence type="ECO:0000256" key="3">
    <source>
        <dbReference type="ARBA" id="ARBA00022473"/>
    </source>
</evidence>
<comment type="caution">
    <text evidence="7">The sequence shown here is derived from an EMBL/GenBank/DDBJ whole genome shotgun (WGS) entry which is preliminary data.</text>
</comment>
<dbReference type="InterPro" id="IPR008717">
    <property type="entry name" value="Noggin"/>
</dbReference>
<proteinExistence type="inferred from homology"/>
<keyword evidence="3" id="KW-0217">Developmental protein</keyword>
<evidence type="ECO:0000256" key="4">
    <source>
        <dbReference type="ARBA" id="ARBA00022525"/>
    </source>
</evidence>
<name>A0ABD0YCB5_9HEMI</name>
<comment type="similarity">
    <text evidence="2">Belongs to the noggin family.</text>
</comment>
<dbReference type="AlphaFoldDB" id="A0ABD0YCB5"/>
<evidence type="ECO:0000256" key="1">
    <source>
        <dbReference type="ARBA" id="ARBA00004613"/>
    </source>
</evidence>
<dbReference type="SUPFAM" id="SSF57501">
    <property type="entry name" value="Cystine-knot cytokines"/>
    <property type="match status" value="1"/>
</dbReference>
<evidence type="ECO:0008006" key="9">
    <source>
        <dbReference type="Google" id="ProtNLM"/>
    </source>
</evidence>
<dbReference type="Proteomes" id="UP001558652">
    <property type="component" value="Unassembled WGS sequence"/>
</dbReference>
<protein>
    <recommendedName>
        <fullName evidence="9">Noggin</fullName>
    </recommendedName>
</protein>
<accession>A0ABD0YCB5</accession>
<evidence type="ECO:0000313" key="7">
    <source>
        <dbReference type="EMBL" id="KAL1128956.1"/>
    </source>
</evidence>
<evidence type="ECO:0000256" key="2">
    <source>
        <dbReference type="ARBA" id="ARBA00007480"/>
    </source>
</evidence>
<dbReference type="EMBL" id="JBFDAA010000009">
    <property type="protein sequence ID" value="KAL1128956.1"/>
    <property type="molecule type" value="Genomic_DNA"/>
</dbReference>